<keyword evidence="8" id="KW-0472">Membrane</keyword>
<evidence type="ECO:0000256" key="5">
    <source>
        <dbReference type="ARBA" id="ARBA00022448"/>
    </source>
</evidence>
<dbReference type="InterPro" id="IPR029046">
    <property type="entry name" value="LolA/LolB/LppX"/>
</dbReference>
<keyword evidence="6 13" id="KW-0732">Signal</keyword>
<evidence type="ECO:0000256" key="13">
    <source>
        <dbReference type="SAM" id="SignalP"/>
    </source>
</evidence>
<evidence type="ECO:0000256" key="3">
    <source>
        <dbReference type="ARBA" id="ARBA00011245"/>
    </source>
</evidence>
<sequence length="172" mass="18503">MTSRRALATLGIAFATYLIAGCASTERARGLKGTETSFWAGRLSVRVQADPNQPQAQDQSFSAAFELQGNPDQGELRLYTPLGSTAAGIQWTPINAVLQAHGETRQFRDLAQLITLVLGTDVPVTALFAWLAGQNQEVDGWQVDLSARNQGKIAARRTAPALPAELQVVLDN</sequence>
<dbReference type="Pfam" id="PF03550">
    <property type="entry name" value="LolB"/>
    <property type="match status" value="1"/>
</dbReference>
<name>A0A1Q8YK74_9BURK</name>
<feature type="signal peptide" evidence="13">
    <location>
        <begin position="1"/>
        <end position="20"/>
    </location>
</feature>
<evidence type="ECO:0000256" key="2">
    <source>
        <dbReference type="ARBA" id="ARBA00009696"/>
    </source>
</evidence>
<keyword evidence="12 14" id="KW-0449">Lipoprotein</keyword>
<evidence type="ECO:0000256" key="11">
    <source>
        <dbReference type="ARBA" id="ARBA00023237"/>
    </source>
</evidence>
<organism evidence="14 15">
    <name type="scientific">Rhodoferax antarcticus ANT.BR</name>
    <dbReference type="NCBI Taxonomy" id="1111071"/>
    <lineage>
        <taxon>Bacteria</taxon>
        <taxon>Pseudomonadati</taxon>
        <taxon>Pseudomonadota</taxon>
        <taxon>Betaproteobacteria</taxon>
        <taxon>Burkholderiales</taxon>
        <taxon>Comamonadaceae</taxon>
        <taxon>Rhodoferax</taxon>
    </lineage>
</organism>
<dbReference type="STRING" id="81479.RA876_14415"/>
<dbReference type="Gene3D" id="2.50.20.10">
    <property type="entry name" value="Lipoprotein localisation LolA/LolB/LppX"/>
    <property type="match status" value="1"/>
</dbReference>
<dbReference type="AlphaFoldDB" id="A0A1Q8YK74"/>
<keyword evidence="10" id="KW-0143">Chaperone</keyword>
<keyword evidence="7" id="KW-0653">Protein transport</keyword>
<gene>
    <name evidence="14" type="ORF">BLL52_0059</name>
</gene>
<evidence type="ECO:0000256" key="6">
    <source>
        <dbReference type="ARBA" id="ARBA00022729"/>
    </source>
</evidence>
<keyword evidence="9" id="KW-0564">Palmitate</keyword>
<dbReference type="InterPro" id="IPR004565">
    <property type="entry name" value="OM_lipoprot_LolB"/>
</dbReference>
<comment type="similarity">
    <text evidence="2">Belongs to the LolB family.</text>
</comment>
<comment type="caution">
    <text evidence="14">The sequence shown here is derived from an EMBL/GenBank/DDBJ whole genome shotgun (WGS) entry which is preliminary data.</text>
</comment>
<dbReference type="PROSITE" id="PS51257">
    <property type="entry name" value="PROKAR_LIPOPROTEIN"/>
    <property type="match status" value="1"/>
</dbReference>
<reference evidence="14 15" key="1">
    <citation type="submission" date="2017-01" db="EMBL/GenBank/DDBJ databases">
        <title>Genome sequence of Rhodoferax antarcticus ANT.BR, a psychrophilic purple nonsulfur bacterium from an Antarctic microbial mat.</title>
        <authorList>
            <person name="Baker J."/>
            <person name="Riester C."/>
            <person name="Skinner B."/>
            <person name="Newell A."/>
            <person name="Swingley W."/>
            <person name="Madigan M."/>
            <person name="Jung D."/>
            <person name="Asao M."/>
            <person name="Chen M."/>
            <person name="Loughlin P."/>
            <person name="Pan H."/>
            <person name="Lin S."/>
            <person name="Li N."/>
            <person name="Shaw J."/>
            <person name="Prado M."/>
            <person name="Sherman C."/>
            <person name="Li X."/>
            <person name="Tang J."/>
            <person name="Blankenship R."/>
            <person name="Zhao T."/>
            <person name="Touchman J."/>
            <person name="Sattley M."/>
        </authorList>
    </citation>
    <scope>NUCLEOTIDE SEQUENCE [LARGE SCALE GENOMIC DNA]</scope>
    <source>
        <strain evidence="14 15">ANT.BR</strain>
    </source>
</reference>
<keyword evidence="11" id="KW-0998">Cell outer membrane</keyword>
<dbReference type="GO" id="GO:0015031">
    <property type="term" value="P:protein transport"/>
    <property type="evidence" value="ECO:0007669"/>
    <property type="project" value="UniProtKB-KW"/>
</dbReference>
<dbReference type="Proteomes" id="UP000185911">
    <property type="component" value="Unassembled WGS sequence"/>
</dbReference>
<evidence type="ECO:0000256" key="12">
    <source>
        <dbReference type="ARBA" id="ARBA00023288"/>
    </source>
</evidence>
<evidence type="ECO:0000256" key="8">
    <source>
        <dbReference type="ARBA" id="ARBA00023136"/>
    </source>
</evidence>
<proteinExistence type="inferred from homology"/>
<comment type="subunit">
    <text evidence="3">Monomer.</text>
</comment>
<evidence type="ECO:0000256" key="4">
    <source>
        <dbReference type="ARBA" id="ARBA00016202"/>
    </source>
</evidence>
<protein>
    <recommendedName>
        <fullName evidence="4">Outer-membrane lipoprotein LolB</fullName>
    </recommendedName>
</protein>
<keyword evidence="5" id="KW-0813">Transport</keyword>
<evidence type="ECO:0000256" key="10">
    <source>
        <dbReference type="ARBA" id="ARBA00023186"/>
    </source>
</evidence>
<evidence type="ECO:0000313" key="14">
    <source>
        <dbReference type="EMBL" id="OLP08454.1"/>
    </source>
</evidence>
<dbReference type="GO" id="GO:0009279">
    <property type="term" value="C:cell outer membrane"/>
    <property type="evidence" value="ECO:0007669"/>
    <property type="project" value="UniProtKB-SubCell"/>
</dbReference>
<dbReference type="EMBL" id="MSYM01000001">
    <property type="protein sequence ID" value="OLP08454.1"/>
    <property type="molecule type" value="Genomic_DNA"/>
</dbReference>
<accession>A0A1Q8YK74</accession>
<evidence type="ECO:0000313" key="15">
    <source>
        <dbReference type="Proteomes" id="UP000185911"/>
    </source>
</evidence>
<keyword evidence="15" id="KW-1185">Reference proteome</keyword>
<evidence type="ECO:0000256" key="9">
    <source>
        <dbReference type="ARBA" id="ARBA00023139"/>
    </source>
</evidence>
<feature type="chain" id="PRO_5012683478" description="Outer-membrane lipoprotein LolB" evidence="13">
    <location>
        <begin position="21"/>
        <end position="172"/>
    </location>
</feature>
<comment type="subcellular location">
    <subcellularLocation>
        <location evidence="1">Cell outer membrane</location>
        <topology evidence="1">Lipid-anchor</topology>
    </subcellularLocation>
</comment>
<dbReference type="SUPFAM" id="SSF89392">
    <property type="entry name" value="Prokaryotic lipoproteins and lipoprotein localization factors"/>
    <property type="match status" value="1"/>
</dbReference>
<evidence type="ECO:0000256" key="1">
    <source>
        <dbReference type="ARBA" id="ARBA00004459"/>
    </source>
</evidence>
<evidence type="ECO:0000256" key="7">
    <source>
        <dbReference type="ARBA" id="ARBA00022927"/>
    </source>
</evidence>